<dbReference type="Gene3D" id="2.60.40.3100">
    <property type="entry name" value="Arylsulphate sulphotransferase monomer, N-terminal domain"/>
    <property type="match status" value="1"/>
</dbReference>
<dbReference type="GO" id="GO:0004062">
    <property type="term" value="F:aryl sulfotransferase activity"/>
    <property type="evidence" value="ECO:0007669"/>
    <property type="project" value="InterPro"/>
</dbReference>
<name>A0AAW3GJK4_STRSZ</name>
<dbReference type="AlphaFoldDB" id="A0AAW3GJK4"/>
<feature type="domain" description="Arylsulfotransferase N-terminal" evidence="1">
    <location>
        <begin position="2"/>
        <end position="66"/>
    </location>
</feature>
<dbReference type="Pfam" id="PF17425">
    <property type="entry name" value="Arylsulfotran_N"/>
    <property type="match status" value="1"/>
</dbReference>
<gene>
    <name evidence="2" type="ORF">AT55_01955</name>
</gene>
<organism evidence="2 3">
    <name type="scientific">Streptococcus equi subsp. zooepidemicus Sz4is</name>
    <dbReference type="NCBI Taxonomy" id="1381082"/>
    <lineage>
        <taxon>Bacteria</taxon>
        <taxon>Bacillati</taxon>
        <taxon>Bacillota</taxon>
        <taxon>Bacilli</taxon>
        <taxon>Lactobacillales</taxon>
        <taxon>Streptococcaceae</taxon>
        <taxon>Streptococcus</taxon>
    </lineage>
</organism>
<sequence>MYFKTENPAKISETISVSNSDIKDFERDLKGDSDYATEHEHFLTGLVPGKKNTITLTVTEKNGKKKAVRFDWTAPEIKSPTYKGLKIQKGNSKENPVDGLFVFPTGIGEGAGKYSLLIDDDGVIRGELKTNFLNVKFKDGFLYTTVGGENGVAKINRLGQIERVYNFGNYAIHHDFTIVGDSLYALATNKEVLIKENRVCDSVVKIDLKDGNLTEVLDFKNLLPELYEKVTGIINHPVLTNKGHMDTIHPNSIDYVDG</sequence>
<dbReference type="InterPro" id="IPR010262">
    <property type="entry name" value="Arylsulfotransferase_bact"/>
</dbReference>
<dbReference type="Pfam" id="PF05935">
    <property type="entry name" value="Arylsulfotrans"/>
    <property type="match status" value="1"/>
</dbReference>
<evidence type="ECO:0000313" key="2">
    <source>
        <dbReference type="EMBL" id="KIS15273.1"/>
    </source>
</evidence>
<comment type="caution">
    <text evidence="2">The sequence shown here is derived from an EMBL/GenBank/DDBJ whole genome shotgun (WGS) entry which is preliminary data.</text>
</comment>
<proteinExistence type="predicted"/>
<dbReference type="InterPro" id="IPR035391">
    <property type="entry name" value="Arylsulfotran_N"/>
</dbReference>
<evidence type="ECO:0000259" key="1">
    <source>
        <dbReference type="Pfam" id="PF17425"/>
    </source>
</evidence>
<dbReference type="Proteomes" id="UP000032278">
    <property type="component" value="Unassembled WGS sequence"/>
</dbReference>
<dbReference type="InterPro" id="IPR038477">
    <property type="entry name" value="ASST_N_sf"/>
</dbReference>
<evidence type="ECO:0000313" key="3">
    <source>
        <dbReference type="Proteomes" id="UP000032278"/>
    </source>
</evidence>
<reference evidence="2 3" key="1">
    <citation type="submission" date="2013-11" db="EMBL/GenBank/DDBJ databases">
        <authorList>
            <person name="da Piedade I."/>
            <person name="Tang M.H.E."/>
            <person name="Bojesen A.M."/>
        </authorList>
    </citation>
    <scope>NUCLEOTIDE SEQUENCE [LARGE SCALE GENOMIC DNA]</scope>
    <source>
        <strain evidence="2 3">Sz4is</strain>
    </source>
</reference>
<protein>
    <submittedName>
        <fullName evidence="2">Arylsulfotransferase (ASST)</fullName>
    </submittedName>
</protein>
<accession>A0AAW3GJK4</accession>
<dbReference type="EMBL" id="JAUE01000087">
    <property type="protein sequence ID" value="KIS15273.1"/>
    <property type="molecule type" value="Genomic_DNA"/>
</dbReference>